<dbReference type="Pfam" id="PF00202">
    <property type="entry name" value="Aminotran_3"/>
    <property type="match status" value="1"/>
</dbReference>
<keyword evidence="4" id="KW-0032">Aminotransferase</keyword>
<dbReference type="PANTHER" id="PTHR43094:SF1">
    <property type="entry name" value="AMINOTRANSFERASE CLASS-III"/>
    <property type="match status" value="1"/>
</dbReference>
<keyword evidence="2 3" id="KW-0663">Pyridoxal phosphate</keyword>
<dbReference type="InterPro" id="IPR015422">
    <property type="entry name" value="PyrdxlP-dep_Trfase_small"/>
</dbReference>
<dbReference type="GO" id="GO:0008483">
    <property type="term" value="F:transaminase activity"/>
    <property type="evidence" value="ECO:0007669"/>
    <property type="project" value="UniProtKB-KW"/>
</dbReference>
<dbReference type="Gene3D" id="3.90.1150.10">
    <property type="entry name" value="Aspartate Aminotransferase, domain 1"/>
    <property type="match status" value="1"/>
</dbReference>
<comment type="similarity">
    <text evidence="1 3">Belongs to the class-III pyridoxal-phosphate-dependent aminotransferase family.</text>
</comment>
<evidence type="ECO:0000256" key="2">
    <source>
        <dbReference type="ARBA" id="ARBA00022898"/>
    </source>
</evidence>
<sequence>MIGKHRIKELMDLDKKHFLHPTSPIKQQQDQGPSFIFTEGKGIYLKDIEGNTVIDGMSSLWNVNIGHGNEELGKSAMEQMSKLAFSSCFATFSNEPAIRLAAKLAQVSPGDLSATFFTSGGSEANDTAYKLARHYWILRGQPNRKKIISRTKSYHGVAMGSTNATGLKPFRDFTNSFDPDFCYADHFSTEDLRRVIEAEGPETIAAFIAEPIQGAGGLHIAPEDYFKEVRRICDEYGLLFITDEVITGFGRTGKYFGMEHYHVAPDMMCFAKGVTSGYAQLGGVMLSEKIHQDFMELSTGTLLHGYTYSGHPMACAVALKNIELIEQEGLIENAEKMGIELLTGLKRIQGERRIVGKVKGLGLMAGLELLKDCQTKKTFENPVSPLIVAEAAKRGLICRSVVFDGQDVVVFAPPLIIKKEEIDKLIDIINESIAAVEEAIVK</sequence>
<dbReference type="RefSeq" id="WP_066394666.1">
    <property type="nucleotide sequence ID" value="NZ_JAGIKZ010000001.1"/>
</dbReference>
<organism evidence="4 5">
    <name type="scientific">Cytobacillus eiseniae</name>
    <dbReference type="NCBI Taxonomy" id="762947"/>
    <lineage>
        <taxon>Bacteria</taxon>
        <taxon>Bacillati</taxon>
        <taxon>Bacillota</taxon>
        <taxon>Bacilli</taxon>
        <taxon>Bacillales</taxon>
        <taxon>Bacillaceae</taxon>
        <taxon>Cytobacillus</taxon>
    </lineage>
</organism>
<dbReference type="InterPro" id="IPR015421">
    <property type="entry name" value="PyrdxlP-dep_Trfase_major"/>
</dbReference>
<dbReference type="SUPFAM" id="SSF53383">
    <property type="entry name" value="PLP-dependent transferases"/>
    <property type="match status" value="1"/>
</dbReference>
<dbReference type="Proteomes" id="UP001519293">
    <property type="component" value="Unassembled WGS sequence"/>
</dbReference>
<keyword evidence="4" id="KW-0808">Transferase</keyword>
<dbReference type="PANTHER" id="PTHR43094">
    <property type="entry name" value="AMINOTRANSFERASE"/>
    <property type="match status" value="1"/>
</dbReference>
<protein>
    <submittedName>
        <fullName evidence="4">Adenosylmethionine-8-amino-7-oxononanoate aminotransferase</fullName>
    </submittedName>
</protein>
<accession>A0ABS4R9R5</accession>
<evidence type="ECO:0000256" key="1">
    <source>
        <dbReference type="ARBA" id="ARBA00008954"/>
    </source>
</evidence>
<name>A0ABS4R9R5_9BACI</name>
<dbReference type="InterPro" id="IPR005814">
    <property type="entry name" value="Aminotrans_3"/>
</dbReference>
<dbReference type="PIRSF" id="PIRSF000521">
    <property type="entry name" value="Transaminase_4ab_Lys_Orn"/>
    <property type="match status" value="1"/>
</dbReference>
<evidence type="ECO:0000313" key="4">
    <source>
        <dbReference type="EMBL" id="MBP2239634.1"/>
    </source>
</evidence>
<keyword evidence="5" id="KW-1185">Reference proteome</keyword>
<dbReference type="InterPro" id="IPR015424">
    <property type="entry name" value="PyrdxlP-dep_Trfase"/>
</dbReference>
<evidence type="ECO:0000313" key="5">
    <source>
        <dbReference type="Proteomes" id="UP001519293"/>
    </source>
</evidence>
<comment type="caution">
    <text evidence="4">The sequence shown here is derived from an EMBL/GenBank/DDBJ whole genome shotgun (WGS) entry which is preliminary data.</text>
</comment>
<reference evidence="4 5" key="1">
    <citation type="submission" date="2021-03" db="EMBL/GenBank/DDBJ databases">
        <title>Genomic Encyclopedia of Type Strains, Phase IV (KMG-IV): sequencing the most valuable type-strain genomes for metagenomic binning, comparative biology and taxonomic classification.</title>
        <authorList>
            <person name="Goeker M."/>
        </authorList>
    </citation>
    <scope>NUCLEOTIDE SEQUENCE [LARGE SCALE GENOMIC DNA]</scope>
    <source>
        <strain evidence="4 5">DSM 26675</strain>
    </source>
</reference>
<dbReference type="Gene3D" id="3.40.640.10">
    <property type="entry name" value="Type I PLP-dependent aspartate aminotransferase-like (Major domain)"/>
    <property type="match status" value="1"/>
</dbReference>
<proteinExistence type="inferred from homology"/>
<dbReference type="EMBL" id="JAGIKZ010000001">
    <property type="protein sequence ID" value="MBP2239634.1"/>
    <property type="molecule type" value="Genomic_DNA"/>
</dbReference>
<evidence type="ECO:0000256" key="3">
    <source>
        <dbReference type="RuleBase" id="RU003560"/>
    </source>
</evidence>
<dbReference type="PROSITE" id="PS00600">
    <property type="entry name" value="AA_TRANSFER_CLASS_3"/>
    <property type="match status" value="1"/>
</dbReference>
<gene>
    <name evidence="4" type="ORF">J2Z40_000187</name>
</gene>
<dbReference type="CDD" id="cd00610">
    <property type="entry name" value="OAT_like"/>
    <property type="match status" value="1"/>
</dbReference>
<dbReference type="InterPro" id="IPR049704">
    <property type="entry name" value="Aminotrans_3_PPA_site"/>
</dbReference>